<feature type="transmembrane region" description="Helical" evidence="5">
    <location>
        <begin position="321"/>
        <end position="346"/>
    </location>
</feature>
<protein>
    <recommendedName>
        <fullName evidence="6">Amino acid transporter transmembrane domain-containing protein</fullName>
    </recommendedName>
</protein>
<dbReference type="Proteomes" id="UP000267029">
    <property type="component" value="Unassembled WGS sequence"/>
</dbReference>
<dbReference type="AlphaFoldDB" id="A0A0R3UAJ0"/>
<dbReference type="GO" id="GO:0015179">
    <property type="term" value="F:L-amino acid transmembrane transporter activity"/>
    <property type="evidence" value="ECO:0007669"/>
    <property type="project" value="TreeGrafter"/>
</dbReference>
<dbReference type="PANTHER" id="PTHR22950:SF349">
    <property type="entry name" value="AMINO ACID TRANSPORTER TRANSMEMBRANE DOMAIN-CONTAINING PROTEIN"/>
    <property type="match status" value="1"/>
</dbReference>
<reference evidence="7 8" key="1">
    <citation type="submission" date="2018-10" db="EMBL/GenBank/DDBJ databases">
        <authorList>
            <consortium name="Pathogen Informatics"/>
        </authorList>
    </citation>
    <scope>NUCLEOTIDE SEQUENCE [LARGE SCALE GENOMIC DNA]</scope>
</reference>
<dbReference type="EMBL" id="UXSR01001117">
    <property type="protein sequence ID" value="VDD77936.1"/>
    <property type="molecule type" value="Genomic_DNA"/>
</dbReference>
<keyword evidence="3 5" id="KW-1133">Transmembrane helix</keyword>
<keyword evidence="4 5" id="KW-0472">Membrane</keyword>
<evidence type="ECO:0000256" key="1">
    <source>
        <dbReference type="ARBA" id="ARBA00004141"/>
    </source>
</evidence>
<feature type="domain" description="Amino acid transporter transmembrane" evidence="6">
    <location>
        <begin position="29"/>
        <end position="339"/>
    </location>
</feature>
<feature type="transmembrane region" description="Helical" evidence="5">
    <location>
        <begin position="92"/>
        <end position="113"/>
    </location>
</feature>
<dbReference type="OrthoDB" id="1684102at2759"/>
<evidence type="ECO:0000313" key="8">
    <source>
        <dbReference type="Proteomes" id="UP000267029"/>
    </source>
</evidence>
<feature type="transmembrane region" description="Helical" evidence="5">
    <location>
        <begin position="125"/>
        <end position="151"/>
    </location>
</feature>
<name>A0A0R3UAJ0_MESCO</name>
<dbReference type="InterPro" id="IPR013057">
    <property type="entry name" value="AA_transpt_TM"/>
</dbReference>
<evidence type="ECO:0000313" key="7">
    <source>
        <dbReference type="EMBL" id="VDD77936.1"/>
    </source>
</evidence>
<comment type="subcellular location">
    <subcellularLocation>
        <location evidence="1">Membrane</location>
        <topology evidence="1">Multi-pass membrane protein</topology>
    </subcellularLocation>
</comment>
<dbReference type="Pfam" id="PF01490">
    <property type="entry name" value="Aa_trans"/>
    <property type="match status" value="1"/>
</dbReference>
<evidence type="ECO:0000256" key="5">
    <source>
        <dbReference type="SAM" id="Phobius"/>
    </source>
</evidence>
<organism evidence="7 8">
    <name type="scientific">Mesocestoides corti</name>
    <name type="common">Flatworm</name>
    <dbReference type="NCBI Taxonomy" id="53468"/>
    <lineage>
        <taxon>Eukaryota</taxon>
        <taxon>Metazoa</taxon>
        <taxon>Spiralia</taxon>
        <taxon>Lophotrochozoa</taxon>
        <taxon>Platyhelminthes</taxon>
        <taxon>Cestoda</taxon>
        <taxon>Eucestoda</taxon>
        <taxon>Cyclophyllidea</taxon>
        <taxon>Mesocestoididae</taxon>
        <taxon>Mesocestoides</taxon>
    </lineage>
</organism>
<keyword evidence="8" id="KW-1185">Reference proteome</keyword>
<dbReference type="STRING" id="53468.A0A0R3UAJ0"/>
<proteinExistence type="predicted"/>
<dbReference type="PANTHER" id="PTHR22950">
    <property type="entry name" value="AMINO ACID TRANSPORTER"/>
    <property type="match status" value="1"/>
</dbReference>
<feature type="transmembrane region" description="Helical" evidence="5">
    <location>
        <begin position="171"/>
        <end position="201"/>
    </location>
</feature>
<feature type="transmembrane region" description="Helical" evidence="5">
    <location>
        <begin position="244"/>
        <end position="264"/>
    </location>
</feature>
<sequence length="351" mass="38763">MDQNALKSTRAKPIENQFMESTWPGSYSNLNLIGFVVILLIVMLNIKISIRILSIPSAVAMVSTIAGLTLIFIYLFTSGLGDPSTLPSHTSFHEVCIALGIFIFTFEGVALALPIRNHMHCPDEFVATFGVLNASMVITACLCLMIGFFGYLCFGNDILSSITYNIPSTVVYIAVKPLFVLAIILSYLLQFYVPAVIFGRLMLKMRWHRMSSPEQQSINRKIMRVVLILFTCKSYFIRVSTVDILTFHKVTCLCLVTVLPPFLLDAVAMLVPHLDLMLSLLGSVSSSALSLLVPPVVELIHLWPDRQQISHFYLTVVTKNALLLLVGLFSAICGTAATVIQIITVLRNGGE</sequence>
<dbReference type="GO" id="GO:0005774">
    <property type="term" value="C:vacuolar membrane"/>
    <property type="evidence" value="ECO:0007669"/>
    <property type="project" value="TreeGrafter"/>
</dbReference>
<accession>A0A0R3UAJ0</accession>
<evidence type="ECO:0000259" key="6">
    <source>
        <dbReference type="Pfam" id="PF01490"/>
    </source>
</evidence>
<feature type="transmembrane region" description="Helical" evidence="5">
    <location>
        <begin position="276"/>
        <end position="297"/>
    </location>
</feature>
<evidence type="ECO:0000256" key="3">
    <source>
        <dbReference type="ARBA" id="ARBA00022989"/>
    </source>
</evidence>
<evidence type="ECO:0000256" key="2">
    <source>
        <dbReference type="ARBA" id="ARBA00022692"/>
    </source>
</evidence>
<feature type="transmembrane region" description="Helical" evidence="5">
    <location>
        <begin position="27"/>
        <end position="46"/>
    </location>
</feature>
<keyword evidence="2 5" id="KW-0812">Transmembrane</keyword>
<feature type="transmembrane region" description="Helical" evidence="5">
    <location>
        <begin position="58"/>
        <end position="80"/>
    </location>
</feature>
<gene>
    <name evidence="7" type="ORF">MCOS_LOCUS3939</name>
</gene>
<evidence type="ECO:0000256" key="4">
    <source>
        <dbReference type="ARBA" id="ARBA00023136"/>
    </source>
</evidence>